<dbReference type="InterPro" id="IPR058923">
    <property type="entry name" value="RCC1-like_dom"/>
</dbReference>
<dbReference type="SMART" id="SM00060">
    <property type="entry name" value="FN3"/>
    <property type="match status" value="2"/>
</dbReference>
<gene>
    <name evidence="4" type="ORF">GC101_22180</name>
</gene>
<evidence type="ECO:0000256" key="2">
    <source>
        <dbReference type="SAM" id="SignalP"/>
    </source>
</evidence>
<dbReference type="PROSITE" id="PS50012">
    <property type="entry name" value="RCC1_3"/>
    <property type="match status" value="13"/>
</dbReference>
<evidence type="ECO:0000313" key="4">
    <source>
        <dbReference type="EMBL" id="NOU81574.1"/>
    </source>
</evidence>
<keyword evidence="1" id="KW-0677">Repeat</keyword>
<organism evidence="4 5">
    <name type="scientific">Paenibacillus phytohabitans</name>
    <dbReference type="NCBI Taxonomy" id="2654978"/>
    <lineage>
        <taxon>Bacteria</taxon>
        <taxon>Bacillati</taxon>
        <taxon>Bacillota</taxon>
        <taxon>Bacilli</taxon>
        <taxon>Bacillales</taxon>
        <taxon>Paenibacillaceae</taxon>
        <taxon>Paenibacillus</taxon>
    </lineage>
</organism>
<dbReference type="PROSITE" id="PS00626">
    <property type="entry name" value="RCC1_2"/>
    <property type="match status" value="5"/>
</dbReference>
<dbReference type="Proteomes" id="UP000596857">
    <property type="component" value="Unassembled WGS sequence"/>
</dbReference>
<dbReference type="Gene3D" id="2.130.10.30">
    <property type="entry name" value="Regulator of chromosome condensation 1/beta-lactamase-inhibitor protein II"/>
    <property type="match status" value="5"/>
</dbReference>
<keyword evidence="2" id="KW-0732">Signal</keyword>
<feature type="domain" description="Fibronectin type-III" evidence="3">
    <location>
        <begin position="1048"/>
        <end position="1140"/>
    </location>
</feature>
<dbReference type="InterPro" id="IPR000408">
    <property type="entry name" value="Reg_chr_condens"/>
</dbReference>
<dbReference type="PANTHER" id="PTHR22870:SF408">
    <property type="entry name" value="OS09G0560450 PROTEIN"/>
    <property type="match status" value="1"/>
</dbReference>
<dbReference type="InterPro" id="IPR036116">
    <property type="entry name" value="FN3_sf"/>
</dbReference>
<dbReference type="PANTHER" id="PTHR22870">
    <property type="entry name" value="REGULATOR OF CHROMOSOME CONDENSATION"/>
    <property type="match status" value="1"/>
</dbReference>
<evidence type="ECO:0000313" key="5">
    <source>
        <dbReference type="Proteomes" id="UP000596857"/>
    </source>
</evidence>
<feature type="domain" description="Fibronectin type-III" evidence="3">
    <location>
        <begin position="1141"/>
        <end position="1227"/>
    </location>
</feature>
<accession>A0ABX1YPK0</accession>
<evidence type="ECO:0000259" key="3">
    <source>
        <dbReference type="PROSITE" id="PS50853"/>
    </source>
</evidence>
<dbReference type="SUPFAM" id="SSF50985">
    <property type="entry name" value="RCC1/BLIP-II"/>
    <property type="match status" value="3"/>
</dbReference>
<keyword evidence="5" id="KW-1185">Reference proteome</keyword>
<dbReference type="PROSITE" id="PS50853">
    <property type="entry name" value="FN3"/>
    <property type="match status" value="2"/>
</dbReference>
<feature type="chain" id="PRO_5046561335" description="Fibronectin type-III domain-containing protein" evidence="2">
    <location>
        <begin position="37"/>
        <end position="2071"/>
    </location>
</feature>
<name>A0ABX1YPK0_9BACL</name>
<dbReference type="InterPro" id="IPR013783">
    <property type="entry name" value="Ig-like_fold"/>
</dbReference>
<dbReference type="Pfam" id="PF22322">
    <property type="entry name" value="DUF6973"/>
    <property type="match status" value="1"/>
</dbReference>
<protein>
    <recommendedName>
        <fullName evidence="3">Fibronectin type-III domain-containing protein</fullName>
    </recommendedName>
</protein>
<dbReference type="Pfam" id="PF13930">
    <property type="entry name" value="Endonuclea_NS_2"/>
    <property type="match status" value="1"/>
</dbReference>
<sequence length="2071" mass="224706">MLKKKHRKSFLLLVIIITVLCQSVIMTQTSSFVAAAADESAVIRDSHSIYAVKELEDKRTRNSKTYLNSDGTTSVQMEEHSLNYLDGEDWKEIDTTIKSDNTDSNYSHSMLTNNYKVRLNNKKDKEAISFSISDQAITYEAKGMNSVAGVVNGSIITYQNAWQSTDMQYMVENDQLKMELHLANKRAPKSFTFNIGTKNVSYHLNQDGSIDFFNENGEISFQIPRMWVKDAADNEKRYDKLQINLTQQKGQTTLVLTLDDRDLQYPIIIDPTTSLPSAAAGTQHTLWIRKVDGTVWAWGNNNYGQLGDGTTTTNKDDQELINVRGLLDVISVAAGGSHSLAVKQDGSVWAWGANDYSQLGNGTTTNSSKPIQVNNLANMKAVAAGRNHSIGVKQDGTVWVWGDNSNGQMGDGTTSFNSAPVQVSGLSNVIAVEAGNDQSYAIKQDGSVWGWGYSVLSTKVLTPLPVSGLSNVKAVSTKGHHSLALKQDGTVWGWGYNVNGQLGNGTTDSSSTPVQVSGLTNVIAIAAGTTHSLALKQDGTVWAWGSNSFGEFGIGTTTSSSTPILVSGLNKVTEIFAGDGYSTAIRYDGTVWAWGYNHLGQTGNGSTGIRKTPVQLNGMSNIISTTAGASHSLAVKQDGTVWSWGNNEYAQLGDGSYNDHYTPIQVSGITNVKLIAAGRYYSIAVKQDGTVWNWGGSSASIPKQVSGLSNIKAIAAGESHSLAVKEDGTVWSWGGNYDGQLGNGTNVYSSIPAQINGLSTVISAAAGQYHSLVLKQDGTVWAWGNNAAGQLGNDTITNKSYPIKVNGLSNVKSIAAGLNFSLALKQDGTVWAWGDNTNGQLGNGTNIRSLTPVKVIGLSNVVSIVSGGSHSLAVKQDGTICSWGNNSFGQLGNSMTANSSTPVQVSGLRNVTMAAAGDDHSLAINQDGNIQAWGANYYGQVGDGSLYKLFPQKVFGTDPSGINITFAASTLDPTDQPVTITVFVTGNWGGTQLKWASGEQEGSYFLAGGTEIIGNKFTISTNGTYTVWGKDIEGNVGGLILQINNIEPPSAPSDLKSESFDYANVYLSWTSSIANFGVKQYNIYNGDTLIGTTQNTNYLVSNISTPSIYRFTVKAVDTNNNISSASNISVIDFSDITPPTTPMNFSYKDVKLSGVTLTWSPSTDSSGISKYIIRDQSTNKEYISTGTSYTINNLNSASTYSYSVSAVDALGNKSHSSSILQVTTDGYINKNLEVKVDGLSTNEGVYNARTYRNGKTYVNISGLSGDVNGIVEGIDYLREGMDNWYSTNYLSQRVNVTETSDKVLLTPKPVTSMKTFQLSSVSENVYDFSSSSSVSENVYGLRSISNHDYDGMIEEVYDYLYTHPTNENEINEFFKSLRARINNNLKITEEPALQISSFSATGTTADSGYEPGPSNSQELALEKENSLKALWSMANGYLALISAENLFDTSELSNGNGDAFRHAYWGALMVADPDVGYNWAGRWGTAHEEGEPNNPADQKLMDLYNNFAGRSIGLLYTTKFNGQKLPDSWMQDLKLEVLLALENGELKRIDNEPVFTSPSQVTTFNSLSAISPMGATINPYDNIEMSEKHMKTDTTGRITSTQPAPAGLAHIKTYLSINRFKNGWGQVQYVGHNQLTIRAWINDQYKGRTYQDITVPMEMALYKGGYFATPQSIKAALAKYFEKKMTNGVYVRQWGAESTGIIYKVDGMSQFNVFGGNRSGSWVDINTFINSMGPLWETEYLAYTNSDALRDLQKSLDLISVFPVVGVVAGSGSIIISFVSGNTKDAALAAGFTAAGPVIGKFANYGGSAILRVYNSTKVTTILQKAGSSISNLKSAIKNTSSDLNSLITNVYSGYNGRIELEYADIGRMNFNQAQLIEGTNEVAEAKYKNFLETKWAETTPEINTAFEDAMVGEHFKKSGRIKVLKENAYYRKNQYTYTTDHMGRINKVEGDLVLKTANRNEYAQGIAGRQDRIRDLNDPDAGGHLIASSFNGSGELDNLVAMNAQINGSGGKWYEMEEVWRKALNDHYSVNVKIEPVYSGVSQRPSSFIVKYRIGDDEPILLTIYNKVGG</sequence>
<dbReference type="InterPro" id="IPR044927">
    <property type="entry name" value="Endonuclea_NS_2"/>
</dbReference>
<dbReference type="PRINTS" id="PR00633">
    <property type="entry name" value="RCCNDNSATION"/>
</dbReference>
<dbReference type="InterPro" id="IPR009091">
    <property type="entry name" value="RCC1/BLIP-II"/>
</dbReference>
<comment type="caution">
    <text evidence="4">The sequence shown here is derived from an EMBL/GenBank/DDBJ whole genome shotgun (WGS) entry which is preliminary data.</text>
</comment>
<dbReference type="CDD" id="cd00063">
    <property type="entry name" value="FN3"/>
    <property type="match status" value="1"/>
</dbReference>
<dbReference type="Gene3D" id="2.60.40.10">
    <property type="entry name" value="Immunoglobulins"/>
    <property type="match status" value="2"/>
</dbReference>
<dbReference type="SUPFAM" id="SSF49265">
    <property type="entry name" value="Fibronectin type III"/>
    <property type="match status" value="1"/>
</dbReference>
<dbReference type="RefSeq" id="WP_171719045.1">
    <property type="nucleotide sequence ID" value="NZ_WHOB01000066.1"/>
</dbReference>
<dbReference type="InterPro" id="IPR051210">
    <property type="entry name" value="Ub_ligase/GEF_domain"/>
</dbReference>
<dbReference type="InterPro" id="IPR003961">
    <property type="entry name" value="FN3_dom"/>
</dbReference>
<feature type="signal peptide" evidence="2">
    <location>
        <begin position="1"/>
        <end position="36"/>
    </location>
</feature>
<dbReference type="EMBL" id="WHOB01000066">
    <property type="protein sequence ID" value="NOU81574.1"/>
    <property type="molecule type" value="Genomic_DNA"/>
</dbReference>
<evidence type="ECO:0000256" key="1">
    <source>
        <dbReference type="ARBA" id="ARBA00022737"/>
    </source>
</evidence>
<dbReference type="Pfam" id="PF25390">
    <property type="entry name" value="WD40_RLD"/>
    <property type="match status" value="3"/>
</dbReference>
<reference evidence="4 5" key="1">
    <citation type="submission" date="2019-10" db="EMBL/GenBank/DDBJ databases">
        <title>Description of Paenibacillus terricola sp. nov.</title>
        <authorList>
            <person name="Carlier A."/>
            <person name="Qi S."/>
        </authorList>
    </citation>
    <scope>NUCLEOTIDE SEQUENCE [LARGE SCALE GENOMIC DNA]</scope>
    <source>
        <strain evidence="4 5">LMG 31459</strain>
    </source>
</reference>
<dbReference type="InterPro" id="IPR054246">
    <property type="entry name" value="DUF6973"/>
</dbReference>
<dbReference type="Pfam" id="PF00041">
    <property type="entry name" value="fn3"/>
    <property type="match status" value="1"/>
</dbReference>
<proteinExistence type="predicted"/>